<name>A0ABN7WKI8_GIGMA</name>
<proteinExistence type="predicted"/>
<reference evidence="1 2" key="1">
    <citation type="submission" date="2021-06" db="EMBL/GenBank/DDBJ databases">
        <authorList>
            <person name="Kallberg Y."/>
            <person name="Tangrot J."/>
            <person name="Rosling A."/>
        </authorList>
    </citation>
    <scope>NUCLEOTIDE SEQUENCE [LARGE SCALE GENOMIC DNA]</scope>
    <source>
        <strain evidence="1 2">120-4 pot B 10/14</strain>
    </source>
</reference>
<accession>A0ABN7WKI8</accession>
<gene>
    <name evidence="1" type="ORF">GMARGA_LOCUS31355</name>
</gene>
<comment type="caution">
    <text evidence="1">The sequence shown here is derived from an EMBL/GenBank/DDBJ whole genome shotgun (WGS) entry which is preliminary data.</text>
</comment>
<dbReference type="EMBL" id="CAJVQB010046588">
    <property type="protein sequence ID" value="CAG8833045.1"/>
    <property type="molecule type" value="Genomic_DNA"/>
</dbReference>
<protein>
    <submittedName>
        <fullName evidence="1">19608_t:CDS:1</fullName>
    </submittedName>
</protein>
<evidence type="ECO:0000313" key="2">
    <source>
        <dbReference type="Proteomes" id="UP000789901"/>
    </source>
</evidence>
<dbReference type="Proteomes" id="UP000789901">
    <property type="component" value="Unassembled WGS sequence"/>
</dbReference>
<keyword evidence="2" id="KW-1185">Reference proteome</keyword>
<evidence type="ECO:0000313" key="1">
    <source>
        <dbReference type="EMBL" id="CAG8833045.1"/>
    </source>
</evidence>
<sequence length="276" mass="32794">VVIVTDEEYKMPKNLEKQLEKAIDDVKKSPEKLEEHREVKEYLRKIDKQLKNFNEKALKIDEFDTMINFKFEILFDLANLKTEIFSLTEKPNDLKNTCSNEINLQIGEVNLSGGEFDKINEFLFKWINCTKTIPFEKFYKDLINFSNFINIIEDSLFFFEIQEKLLDEITKVKRKYNKSKEINKQKKERWGILSIFMNTKEMPQNETYFSSSDIVKKLSDEFDELQSSKKLVESLKRNELPVYVKECCLDDVIENLTKIGCLVNNFCRQIVVEKRL</sequence>
<feature type="non-terminal residue" evidence="1">
    <location>
        <position position="1"/>
    </location>
</feature>
<organism evidence="1 2">
    <name type="scientific">Gigaspora margarita</name>
    <dbReference type="NCBI Taxonomy" id="4874"/>
    <lineage>
        <taxon>Eukaryota</taxon>
        <taxon>Fungi</taxon>
        <taxon>Fungi incertae sedis</taxon>
        <taxon>Mucoromycota</taxon>
        <taxon>Glomeromycotina</taxon>
        <taxon>Glomeromycetes</taxon>
        <taxon>Diversisporales</taxon>
        <taxon>Gigasporaceae</taxon>
        <taxon>Gigaspora</taxon>
    </lineage>
</organism>